<feature type="region of interest" description="Disordered" evidence="1">
    <location>
        <begin position="19"/>
        <end position="53"/>
    </location>
</feature>
<name>A0A232ELM1_9HYME</name>
<evidence type="ECO:0000313" key="3">
    <source>
        <dbReference type="Proteomes" id="UP000215335"/>
    </source>
</evidence>
<gene>
    <name evidence="2" type="ORF">TSAR_007100</name>
</gene>
<dbReference type="AlphaFoldDB" id="A0A232ELM1"/>
<dbReference type="Proteomes" id="UP000215335">
    <property type="component" value="Unassembled WGS sequence"/>
</dbReference>
<dbReference type="EMBL" id="NNAY01003531">
    <property type="protein sequence ID" value="OXU19247.1"/>
    <property type="molecule type" value="Genomic_DNA"/>
</dbReference>
<comment type="caution">
    <text evidence="2">The sequence shown here is derived from an EMBL/GenBank/DDBJ whole genome shotgun (WGS) entry which is preliminary data.</text>
</comment>
<feature type="compositionally biased region" description="Polar residues" evidence="1">
    <location>
        <begin position="35"/>
        <end position="51"/>
    </location>
</feature>
<reference evidence="2 3" key="1">
    <citation type="journal article" date="2017" name="Curr. Biol.">
        <title>The Evolution of Venom by Co-option of Single-Copy Genes.</title>
        <authorList>
            <person name="Martinson E.O."/>
            <person name="Mrinalini"/>
            <person name="Kelkar Y.D."/>
            <person name="Chang C.H."/>
            <person name="Werren J.H."/>
        </authorList>
    </citation>
    <scope>NUCLEOTIDE SEQUENCE [LARGE SCALE GENOMIC DNA]</scope>
    <source>
        <strain evidence="2 3">Alberta</strain>
        <tissue evidence="2">Whole body</tissue>
    </source>
</reference>
<evidence type="ECO:0000256" key="1">
    <source>
        <dbReference type="SAM" id="MobiDB-lite"/>
    </source>
</evidence>
<sequence length="76" mass="8668">HPESPNQGRLLTLFYQVGESHQQASPHTRERGGNKHTSSAATNQKSLQTHQPGRRVIITMEERRCECTYVCDCARF</sequence>
<proteinExistence type="predicted"/>
<keyword evidence="3" id="KW-1185">Reference proteome</keyword>
<feature type="non-terminal residue" evidence="2">
    <location>
        <position position="1"/>
    </location>
</feature>
<accession>A0A232ELM1</accession>
<protein>
    <submittedName>
        <fullName evidence="2">Uncharacterized protein</fullName>
    </submittedName>
</protein>
<organism evidence="2 3">
    <name type="scientific">Trichomalopsis sarcophagae</name>
    <dbReference type="NCBI Taxonomy" id="543379"/>
    <lineage>
        <taxon>Eukaryota</taxon>
        <taxon>Metazoa</taxon>
        <taxon>Ecdysozoa</taxon>
        <taxon>Arthropoda</taxon>
        <taxon>Hexapoda</taxon>
        <taxon>Insecta</taxon>
        <taxon>Pterygota</taxon>
        <taxon>Neoptera</taxon>
        <taxon>Endopterygota</taxon>
        <taxon>Hymenoptera</taxon>
        <taxon>Apocrita</taxon>
        <taxon>Proctotrupomorpha</taxon>
        <taxon>Chalcidoidea</taxon>
        <taxon>Pteromalidae</taxon>
        <taxon>Pteromalinae</taxon>
        <taxon>Trichomalopsis</taxon>
    </lineage>
</organism>
<evidence type="ECO:0000313" key="2">
    <source>
        <dbReference type="EMBL" id="OXU19247.1"/>
    </source>
</evidence>